<feature type="compositionally biased region" description="Pro residues" evidence="1">
    <location>
        <begin position="44"/>
        <end position="67"/>
    </location>
</feature>
<evidence type="ECO:0000313" key="2">
    <source>
        <dbReference type="EMBL" id="KIJ15256.1"/>
    </source>
</evidence>
<organism evidence="2 3">
    <name type="scientific">Paxillus involutus ATCC 200175</name>
    <dbReference type="NCBI Taxonomy" id="664439"/>
    <lineage>
        <taxon>Eukaryota</taxon>
        <taxon>Fungi</taxon>
        <taxon>Dikarya</taxon>
        <taxon>Basidiomycota</taxon>
        <taxon>Agaricomycotina</taxon>
        <taxon>Agaricomycetes</taxon>
        <taxon>Agaricomycetidae</taxon>
        <taxon>Boletales</taxon>
        <taxon>Paxilineae</taxon>
        <taxon>Paxillaceae</taxon>
        <taxon>Paxillus</taxon>
    </lineage>
</organism>
<dbReference type="HOGENOM" id="CLU_133959_0_0_1"/>
<reference evidence="3" key="2">
    <citation type="submission" date="2015-01" db="EMBL/GenBank/DDBJ databases">
        <title>Evolutionary Origins and Diversification of the Mycorrhizal Mutualists.</title>
        <authorList>
            <consortium name="DOE Joint Genome Institute"/>
            <consortium name="Mycorrhizal Genomics Consortium"/>
            <person name="Kohler A."/>
            <person name="Kuo A."/>
            <person name="Nagy L.G."/>
            <person name="Floudas D."/>
            <person name="Copeland A."/>
            <person name="Barry K.W."/>
            <person name="Cichocki N."/>
            <person name="Veneault-Fourrey C."/>
            <person name="LaButti K."/>
            <person name="Lindquist E.A."/>
            <person name="Lipzen A."/>
            <person name="Lundell T."/>
            <person name="Morin E."/>
            <person name="Murat C."/>
            <person name="Riley R."/>
            <person name="Ohm R."/>
            <person name="Sun H."/>
            <person name="Tunlid A."/>
            <person name="Henrissat B."/>
            <person name="Grigoriev I.V."/>
            <person name="Hibbett D.S."/>
            <person name="Martin F."/>
        </authorList>
    </citation>
    <scope>NUCLEOTIDE SEQUENCE [LARGE SCALE GENOMIC DNA]</scope>
    <source>
        <strain evidence="3">ATCC 200175</strain>
    </source>
</reference>
<sequence>MEEGREVEETTDEGEEGQTSVQAQSLTNIDRHGQYMPNGRDSPRTPPEPPPVPTPSPPPPLPVPNHPEQPDDNNDLKSNKTATQRCADAMHNPGGEMVSPGSLPPSVWLKGERNKVMSLYVKADNVGTVDYNHDTQQLPRKPMGMPDGDERRPNKPTEPPDEEEGGETAS</sequence>
<evidence type="ECO:0000313" key="3">
    <source>
        <dbReference type="Proteomes" id="UP000053647"/>
    </source>
</evidence>
<proteinExistence type="predicted"/>
<feature type="region of interest" description="Disordered" evidence="1">
    <location>
        <begin position="1"/>
        <end position="103"/>
    </location>
</feature>
<evidence type="ECO:0000256" key="1">
    <source>
        <dbReference type="SAM" id="MobiDB-lite"/>
    </source>
</evidence>
<keyword evidence="3" id="KW-1185">Reference proteome</keyword>
<name>A0A0C9U855_PAXIN</name>
<dbReference type="AlphaFoldDB" id="A0A0C9U855"/>
<feature type="compositionally biased region" description="Acidic residues" evidence="1">
    <location>
        <begin position="159"/>
        <end position="170"/>
    </location>
</feature>
<feature type="compositionally biased region" description="Acidic residues" evidence="1">
    <location>
        <begin position="1"/>
        <end position="16"/>
    </location>
</feature>
<feature type="region of interest" description="Disordered" evidence="1">
    <location>
        <begin position="130"/>
        <end position="170"/>
    </location>
</feature>
<protein>
    <submittedName>
        <fullName evidence="2">Unplaced genomic scaffold PAXINscaffold_15, whole genome shotgun sequence</fullName>
    </submittedName>
</protein>
<dbReference type="OrthoDB" id="2708002at2759"/>
<accession>A0A0C9U855</accession>
<dbReference type="Proteomes" id="UP000053647">
    <property type="component" value="Unassembled WGS sequence"/>
</dbReference>
<gene>
    <name evidence="2" type="ORF">PAXINDRAFT_11798</name>
</gene>
<reference evidence="2 3" key="1">
    <citation type="submission" date="2014-06" db="EMBL/GenBank/DDBJ databases">
        <authorList>
            <consortium name="DOE Joint Genome Institute"/>
            <person name="Kuo A."/>
            <person name="Kohler A."/>
            <person name="Nagy L.G."/>
            <person name="Floudas D."/>
            <person name="Copeland A."/>
            <person name="Barry K.W."/>
            <person name="Cichocki N."/>
            <person name="Veneault-Fourrey C."/>
            <person name="LaButti K."/>
            <person name="Lindquist E.A."/>
            <person name="Lipzen A."/>
            <person name="Lundell T."/>
            <person name="Morin E."/>
            <person name="Murat C."/>
            <person name="Sun H."/>
            <person name="Tunlid A."/>
            <person name="Henrissat B."/>
            <person name="Grigoriev I.V."/>
            <person name="Hibbett D.S."/>
            <person name="Martin F."/>
            <person name="Nordberg H.P."/>
            <person name="Cantor M.N."/>
            <person name="Hua S.X."/>
        </authorList>
    </citation>
    <scope>NUCLEOTIDE SEQUENCE [LARGE SCALE GENOMIC DNA]</scope>
    <source>
        <strain evidence="2 3">ATCC 200175</strain>
    </source>
</reference>
<dbReference type="EMBL" id="KN819337">
    <property type="protein sequence ID" value="KIJ15256.1"/>
    <property type="molecule type" value="Genomic_DNA"/>
</dbReference>